<keyword evidence="2" id="KW-1185">Reference proteome</keyword>
<reference evidence="1" key="1">
    <citation type="submission" date="2020-04" db="EMBL/GenBank/DDBJ databases">
        <authorList>
            <person name="Alioto T."/>
            <person name="Alioto T."/>
            <person name="Gomez Garrido J."/>
        </authorList>
    </citation>
    <scope>NUCLEOTIDE SEQUENCE</scope>
    <source>
        <strain evidence="1">A484AB</strain>
    </source>
</reference>
<name>A0A7D9HY02_PARCT</name>
<accession>A0A7D9HY02</accession>
<dbReference type="EMBL" id="CACRXK020002085">
    <property type="protein sequence ID" value="CAB3992606.1"/>
    <property type="molecule type" value="Genomic_DNA"/>
</dbReference>
<proteinExistence type="predicted"/>
<protein>
    <submittedName>
        <fullName evidence="1">Uncharacterized protein</fullName>
    </submittedName>
</protein>
<dbReference type="Proteomes" id="UP001152795">
    <property type="component" value="Unassembled WGS sequence"/>
</dbReference>
<organism evidence="1 2">
    <name type="scientific">Paramuricea clavata</name>
    <name type="common">Red gorgonian</name>
    <name type="synonym">Violescent sea-whip</name>
    <dbReference type="NCBI Taxonomy" id="317549"/>
    <lineage>
        <taxon>Eukaryota</taxon>
        <taxon>Metazoa</taxon>
        <taxon>Cnidaria</taxon>
        <taxon>Anthozoa</taxon>
        <taxon>Octocorallia</taxon>
        <taxon>Malacalcyonacea</taxon>
        <taxon>Plexauridae</taxon>
        <taxon>Paramuricea</taxon>
    </lineage>
</organism>
<evidence type="ECO:0000313" key="1">
    <source>
        <dbReference type="EMBL" id="CAB3992606.1"/>
    </source>
</evidence>
<comment type="caution">
    <text evidence="1">The sequence shown here is derived from an EMBL/GenBank/DDBJ whole genome shotgun (WGS) entry which is preliminary data.</text>
</comment>
<evidence type="ECO:0000313" key="2">
    <source>
        <dbReference type="Proteomes" id="UP001152795"/>
    </source>
</evidence>
<dbReference type="AlphaFoldDB" id="A0A7D9HY02"/>
<sequence>MFANFHSSGNSPQLNDLLKIWVREGAIFHAVSFRSRDGIPSGSVALVVSSAKSVLPPLLLLVGGYCPDVEGEDDGGEGRSSRLS</sequence>
<gene>
    <name evidence="1" type="ORF">PACLA_8A080278</name>
</gene>